<proteinExistence type="predicted"/>
<organism evidence="1">
    <name type="scientific">marine metagenome</name>
    <dbReference type="NCBI Taxonomy" id="408172"/>
    <lineage>
        <taxon>unclassified sequences</taxon>
        <taxon>metagenomes</taxon>
        <taxon>ecological metagenomes</taxon>
    </lineage>
</organism>
<dbReference type="AlphaFoldDB" id="A0A382GC74"/>
<protein>
    <submittedName>
        <fullName evidence="1">Uncharacterized protein</fullName>
    </submittedName>
</protein>
<gene>
    <name evidence="1" type="ORF">METZ01_LOCUS225037</name>
</gene>
<dbReference type="PROSITE" id="PS51257">
    <property type="entry name" value="PROKAR_LIPOPROTEIN"/>
    <property type="match status" value="1"/>
</dbReference>
<accession>A0A382GC74</accession>
<name>A0A382GC74_9ZZZZ</name>
<dbReference type="EMBL" id="UINC01054454">
    <property type="protein sequence ID" value="SVB72183.1"/>
    <property type="molecule type" value="Genomic_DNA"/>
</dbReference>
<evidence type="ECO:0000313" key="1">
    <source>
        <dbReference type="EMBL" id="SVB72183.1"/>
    </source>
</evidence>
<sequence length="177" mass="19160">MKKMRFSIVLAIIFAFACQTQNKSDEKAEIASEPTVQPVQAVKSVPSQSQPNLAVENEPCNAEVCLQLRNHNPSNKSFEIYMVNNVSVAGFQCDLPGINITGSDGGLLKENGYQTSNSAARILSFSMQAKLISVGEGVLTTVYYSDPTTEVCMTEIIFAGIGGSKLENDMPECLKLN</sequence>
<reference evidence="1" key="1">
    <citation type="submission" date="2018-05" db="EMBL/GenBank/DDBJ databases">
        <authorList>
            <person name="Lanie J.A."/>
            <person name="Ng W.-L."/>
            <person name="Kazmierczak K.M."/>
            <person name="Andrzejewski T.M."/>
            <person name="Davidsen T.M."/>
            <person name="Wayne K.J."/>
            <person name="Tettelin H."/>
            <person name="Glass J.I."/>
            <person name="Rusch D."/>
            <person name="Podicherti R."/>
            <person name="Tsui H.-C.T."/>
            <person name="Winkler M.E."/>
        </authorList>
    </citation>
    <scope>NUCLEOTIDE SEQUENCE</scope>
</reference>